<organism evidence="1 2">
    <name type="scientific">Sclerotinia sclerotiorum (strain ATCC 18683 / 1980 / Ss-1)</name>
    <name type="common">White mold</name>
    <name type="synonym">Whetzelinia sclerotiorum</name>
    <dbReference type="NCBI Taxonomy" id="665079"/>
    <lineage>
        <taxon>Eukaryota</taxon>
        <taxon>Fungi</taxon>
        <taxon>Dikarya</taxon>
        <taxon>Ascomycota</taxon>
        <taxon>Pezizomycotina</taxon>
        <taxon>Leotiomycetes</taxon>
        <taxon>Helotiales</taxon>
        <taxon>Sclerotiniaceae</taxon>
        <taxon>Sclerotinia</taxon>
    </lineage>
</organism>
<dbReference type="GeneID" id="5493455"/>
<evidence type="ECO:0008006" key="3">
    <source>
        <dbReference type="Google" id="ProtNLM"/>
    </source>
</evidence>
<sequence length="167" mass="18724">MAIDAEYLKIKCIAAIFSATTATGFHTGNLEGHRKAAIPVKIVHERPSAKKLLVFSSADEEELNRIAKAYSLYFIKSNLGSFSNEYWESLTHTLSWKCYGMFDSLDKLQNIKQAISSPVRTNTNFEPTFTFIFTGQGAQWARMGVEIMEQRFKSPILTLSHPILGPG</sequence>
<dbReference type="InParanoid" id="A7E7E3"/>
<gene>
    <name evidence="1" type="ORF">SS1G_01221</name>
</gene>
<dbReference type="Gene3D" id="3.30.70.3290">
    <property type="match status" value="1"/>
</dbReference>
<dbReference type="EMBL" id="CH476622">
    <property type="protein sequence ID" value="EDN96295.1"/>
    <property type="molecule type" value="Genomic_DNA"/>
</dbReference>
<accession>A7E7E3</accession>
<keyword evidence="2" id="KW-1185">Reference proteome</keyword>
<dbReference type="Proteomes" id="UP000001312">
    <property type="component" value="Unassembled WGS sequence"/>
</dbReference>
<dbReference type="InterPro" id="IPR001227">
    <property type="entry name" value="Ac_transferase_dom_sf"/>
</dbReference>
<name>A7E7E3_SCLS1</name>
<protein>
    <recommendedName>
        <fullName evidence="3">Malonyl-CoA:ACP transacylase (MAT) domain-containing protein</fullName>
    </recommendedName>
</protein>
<dbReference type="RefSeq" id="XP_001597027.1">
    <property type="nucleotide sequence ID" value="XM_001596977.1"/>
</dbReference>
<dbReference type="Gene3D" id="3.40.366.10">
    <property type="entry name" value="Malonyl-Coenzyme A Acyl Carrier Protein, domain 2"/>
    <property type="match status" value="1"/>
</dbReference>
<dbReference type="HOGENOM" id="CLU_1595541_0_0_1"/>
<proteinExistence type="predicted"/>
<dbReference type="GO" id="GO:0016740">
    <property type="term" value="F:transferase activity"/>
    <property type="evidence" value="ECO:0007669"/>
    <property type="project" value="InterPro"/>
</dbReference>
<dbReference type="AlphaFoldDB" id="A7E7E3"/>
<evidence type="ECO:0000313" key="1">
    <source>
        <dbReference type="EMBL" id="EDN96295.1"/>
    </source>
</evidence>
<reference evidence="2" key="1">
    <citation type="journal article" date="2011" name="PLoS Genet.">
        <title>Genomic analysis of the necrotrophic fungal pathogens Sclerotinia sclerotiorum and Botrytis cinerea.</title>
        <authorList>
            <person name="Amselem J."/>
            <person name="Cuomo C.A."/>
            <person name="van Kan J.A."/>
            <person name="Viaud M."/>
            <person name="Benito E.P."/>
            <person name="Couloux A."/>
            <person name="Coutinho P.M."/>
            <person name="de Vries R.P."/>
            <person name="Dyer P.S."/>
            <person name="Fillinger S."/>
            <person name="Fournier E."/>
            <person name="Gout L."/>
            <person name="Hahn M."/>
            <person name="Kohn L."/>
            <person name="Lapalu N."/>
            <person name="Plummer K.M."/>
            <person name="Pradier J.M."/>
            <person name="Quevillon E."/>
            <person name="Sharon A."/>
            <person name="Simon A."/>
            <person name="ten Have A."/>
            <person name="Tudzynski B."/>
            <person name="Tudzynski P."/>
            <person name="Wincker P."/>
            <person name="Andrew M."/>
            <person name="Anthouard V."/>
            <person name="Beever R.E."/>
            <person name="Beffa R."/>
            <person name="Benoit I."/>
            <person name="Bouzid O."/>
            <person name="Brault B."/>
            <person name="Chen Z."/>
            <person name="Choquer M."/>
            <person name="Collemare J."/>
            <person name="Cotton P."/>
            <person name="Danchin E.G."/>
            <person name="Da Silva C."/>
            <person name="Gautier A."/>
            <person name="Giraud C."/>
            <person name="Giraud T."/>
            <person name="Gonzalez C."/>
            <person name="Grossetete S."/>
            <person name="Guldener U."/>
            <person name="Henrissat B."/>
            <person name="Howlett B.J."/>
            <person name="Kodira C."/>
            <person name="Kretschmer M."/>
            <person name="Lappartient A."/>
            <person name="Leroch M."/>
            <person name="Levis C."/>
            <person name="Mauceli E."/>
            <person name="Neuveglise C."/>
            <person name="Oeser B."/>
            <person name="Pearson M."/>
            <person name="Poulain J."/>
            <person name="Poussereau N."/>
            <person name="Quesneville H."/>
            <person name="Rascle C."/>
            <person name="Schumacher J."/>
            <person name="Segurens B."/>
            <person name="Sexton A."/>
            <person name="Silva E."/>
            <person name="Sirven C."/>
            <person name="Soanes D.M."/>
            <person name="Talbot N.J."/>
            <person name="Templeton M."/>
            <person name="Yandava C."/>
            <person name="Yarden O."/>
            <person name="Zeng Q."/>
            <person name="Rollins J.A."/>
            <person name="Lebrun M.H."/>
            <person name="Dickman M."/>
        </authorList>
    </citation>
    <scope>NUCLEOTIDE SEQUENCE [LARGE SCALE GENOMIC DNA]</scope>
    <source>
        <strain evidence="2">ATCC 18683 / 1980 / Ss-1</strain>
    </source>
</reference>
<dbReference type="KEGG" id="ssl:SS1G_01221"/>
<evidence type="ECO:0000313" key="2">
    <source>
        <dbReference type="Proteomes" id="UP000001312"/>
    </source>
</evidence>